<dbReference type="PANTHER" id="PTHR30409:SF1">
    <property type="entry name" value="CARBAMATE KINASE-RELATED"/>
    <property type="match status" value="1"/>
</dbReference>
<dbReference type="EC" id="2.7.2.2" evidence="5"/>
<feature type="domain" description="Aspartate/glutamate/uridylate kinase" evidence="4">
    <location>
        <begin position="3"/>
        <end position="297"/>
    </location>
</feature>
<reference evidence="5" key="1">
    <citation type="submission" date="2019-08" db="EMBL/GenBank/DDBJ databases">
        <authorList>
            <person name="Kucharzyk K."/>
            <person name="Murdoch R.W."/>
            <person name="Higgins S."/>
            <person name="Loffler F."/>
        </authorList>
    </citation>
    <scope>NUCLEOTIDE SEQUENCE</scope>
</reference>
<dbReference type="PRINTS" id="PR01469">
    <property type="entry name" value="CARBMTKINASE"/>
</dbReference>
<evidence type="ECO:0000256" key="1">
    <source>
        <dbReference type="ARBA" id="ARBA00011066"/>
    </source>
</evidence>
<sequence>MNKLAVVAFGGNALLRGDQKGTYEEQVANVTATCENLVDLIKQGFDIVIGHGNGPQVGNVMLQHDAGEEKHGILAQPMHFCVSETQGSIAYLIEQQLQNVLRKHDIKKNILSLVTRVIVDKNDPAFQNPTKPVGPYYTKDQSEKLAADYGWVFKEDPRGRGWRRVVASPKPVDIMNWEMVERLAREGNIVITVGGGGIPVIEDENGDMQGIDAVIDKDLASATLACKIKANDFYILTDVPNVYINFHKPGEQKLETISVPDIEKHLADGHFTEGSMAPKVRACLMFVKNGGKEAIITEATQLKNSDAGTKIIA</sequence>
<protein>
    <submittedName>
        <fullName evidence="5">Carbamate kinase 1</fullName>
        <ecNumber evidence="5">2.7.2.2</ecNumber>
    </submittedName>
</protein>
<dbReference type="GO" id="GO:0019546">
    <property type="term" value="P:L-arginine deiminase pathway"/>
    <property type="evidence" value="ECO:0007669"/>
    <property type="project" value="TreeGrafter"/>
</dbReference>
<dbReference type="Gene3D" id="3.40.1160.10">
    <property type="entry name" value="Acetylglutamate kinase-like"/>
    <property type="match status" value="1"/>
</dbReference>
<dbReference type="EMBL" id="VSSQ01001151">
    <property type="protein sequence ID" value="MPM05640.1"/>
    <property type="molecule type" value="Genomic_DNA"/>
</dbReference>
<proteinExistence type="inferred from homology"/>
<dbReference type="NCBIfam" id="TIGR00746">
    <property type="entry name" value="arcC"/>
    <property type="match status" value="1"/>
</dbReference>
<dbReference type="CDD" id="cd04235">
    <property type="entry name" value="AAK_CK"/>
    <property type="match status" value="1"/>
</dbReference>
<dbReference type="PIRSF" id="PIRSF000723">
    <property type="entry name" value="Carbamate_kin"/>
    <property type="match status" value="1"/>
</dbReference>
<dbReference type="GO" id="GO:0008804">
    <property type="term" value="F:carbamate kinase activity"/>
    <property type="evidence" value="ECO:0007669"/>
    <property type="project" value="UniProtKB-EC"/>
</dbReference>
<dbReference type="Pfam" id="PF00696">
    <property type="entry name" value="AA_kinase"/>
    <property type="match status" value="1"/>
</dbReference>
<dbReference type="SUPFAM" id="SSF53633">
    <property type="entry name" value="Carbamate kinase-like"/>
    <property type="match status" value="1"/>
</dbReference>
<evidence type="ECO:0000256" key="3">
    <source>
        <dbReference type="ARBA" id="ARBA00022777"/>
    </source>
</evidence>
<dbReference type="FunFam" id="3.40.1160.10:FF:000007">
    <property type="entry name" value="Carbamate kinase"/>
    <property type="match status" value="1"/>
</dbReference>
<dbReference type="AlphaFoldDB" id="A0A644WP99"/>
<organism evidence="5">
    <name type="scientific">bioreactor metagenome</name>
    <dbReference type="NCBI Taxonomy" id="1076179"/>
    <lineage>
        <taxon>unclassified sequences</taxon>
        <taxon>metagenomes</taxon>
        <taxon>ecological metagenomes</taxon>
    </lineage>
</organism>
<accession>A0A644WP99</accession>
<evidence type="ECO:0000259" key="4">
    <source>
        <dbReference type="Pfam" id="PF00696"/>
    </source>
</evidence>
<evidence type="ECO:0000313" key="5">
    <source>
        <dbReference type="EMBL" id="MPM05640.1"/>
    </source>
</evidence>
<dbReference type="InterPro" id="IPR001048">
    <property type="entry name" value="Asp/Glu/Uridylate_kinase"/>
</dbReference>
<dbReference type="PANTHER" id="PTHR30409">
    <property type="entry name" value="CARBAMATE KINASE"/>
    <property type="match status" value="1"/>
</dbReference>
<comment type="caution">
    <text evidence="5">The sequence shown here is derived from an EMBL/GenBank/DDBJ whole genome shotgun (WGS) entry which is preliminary data.</text>
</comment>
<dbReference type="InterPro" id="IPR036393">
    <property type="entry name" value="AceGlu_kinase-like_sf"/>
</dbReference>
<keyword evidence="3 5" id="KW-0418">Kinase</keyword>
<dbReference type="InterPro" id="IPR003964">
    <property type="entry name" value="Carb_kinase"/>
</dbReference>
<dbReference type="NCBIfam" id="NF009007">
    <property type="entry name" value="PRK12352.1"/>
    <property type="match status" value="1"/>
</dbReference>
<gene>
    <name evidence="5" type="primary">arcC1_4</name>
    <name evidence="5" type="ORF">SDC9_51930</name>
</gene>
<dbReference type="GO" id="GO:0005829">
    <property type="term" value="C:cytosol"/>
    <property type="evidence" value="ECO:0007669"/>
    <property type="project" value="TreeGrafter"/>
</dbReference>
<keyword evidence="2 5" id="KW-0808">Transferase</keyword>
<name>A0A644WP99_9ZZZZ</name>
<evidence type="ECO:0000256" key="2">
    <source>
        <dbReference type="ARBA" id="ARBA00022679"/>
    </source>
</evidence>
<comment type="similarity">
    <text evidence="1">Belongs to the carbamate kinase family.</text>
</comment>